<dbReference type="Pfam" id="PF09685">
    <property type="entry name" value="MamF_MmsF"/>
    <property type="match status" value="1"/>
</dbReference>
<keyword evidence="8" id="KW-1185">Reference proteome</keyword>
<dbReference type="Proteomes" id="UP000612808">
    <property type="component" value="Unassembled WGS sequence"/>
</dbReference>
<feature type="transmembrane region" description="Helical" evidence="6">
    <location>
        <begin position="72"/>
        <end position="102"/>
    </location>
</feature>
<proteinExistence type="predicted"/>
<evidence type="ECO:0000256" key="2">
    <source>
        <dbReference type="ARBA" id="ARBA00022692"/>
    </source>
</evidence>
<protein>
    <recommendedName>
        <fullName evidence="9">DUF4870 domain-containing protein</fullName>
    </recommendedName>
</protein>
<dbReference type="RefSeq" id="WP_203656646.1">
    <property type="nucleotide sequence ID" value="NZ_BAAAZM010000004.1"/>
</dbReference>
<evidence type="ECO:0000313" key="8">
    <source>
        <dbReference type="Proteomes" id="UP000612808"/>
    </source>
</evidence>
<comment type="subcellular location">
    <subcellularLocation>
        <location evidence="1">Membrane</location>
        <topology evidence="1">Multi-pass membrane protein</topology>
    </subcellularLocation>
</comment>
<sequence>MSYPPPQQPPYQPGPTPAPGQQPANDDQTWRMLLTYGAAVGSFISLGVLSALGPLIAFLARGKESPAIRAEAVAALNFFVPVSGVAVILFVLRMCLGVILLGADLGVLYNVVSLVLWLAQIAVWAGGVVFGILCGVKAGKGERYGFPFQLSLFK</sequence>
<feature type="region of interest" description="Disordered" evidence="5">
    <location>
        <begin position="1"/>
        <end position="25"/>
    </location>
</feature>
<reference evidence="7" key="1">
    <citation type="submission" date="2021-01" db="EMBL/GenBank/DDBJ databases">
        <title>Whole genome shotgun sequence of Actinocatenispora rupis NBRC 107355.</title>
        <authorList>
            <person name="Komaki H."/>
            <person name="Tamura T."/>
        </authorList>
    </citation>
    <scope>NUCLEOTIDE SEQUENCE</scope>
    <source>
        <strain evidence="7">NBRC 107355</strain>
    </source>
</reference>
<feature type="transmembrane region" description="Helical" evidence="6">
    <location>
        <begin position="33"/>
        <end position="60"/>
    </location>
</feature>
<comment type="caution">
    <text evidence="7">The sequence shown here is derived from an EMBL/GenBank/DDBJ whole genome shotgun (WGS) entry which is preliminary data.</text>
</comment>
<evidence type="ECO:0000256" key="6">
    <source>
        <dbReference type="SAM" id="Phobius"/>
    </source>
</evidence>
<name>A0A8J3J2M7_9ACTN</name>
<evidence type="ECO:0000256" key="3">
    <source>
        <dbReference type="ARBA" id="ARBA00022989"/>
    </source>
</evidence>
<evidence type="ECO:0000313" key="7">
    <source>
        <dbReference type="EMBL" id="GID10975.1"/>
    </source>
</evidence>
<gene>
    <name evidence="7" type="ORF">Aru02nite_18640</name>
</gene>
<evidence type="ECO:0000256" key="4">
    <source>
        <dbReference type="ARBA" id="ARBA00023136"/>
    </source>
</evidence>
<dbReference type="AlphaFoldDB" id="A0A8J3J2M7"/>
<evidence type="ECO:0000256" key="5">
    <source>
        <dbReference type="SAM" id="MobiDB-lite"/>
    </source>
</evidence>
<organism evidence="7 8">
    <name type="scientific">Actinocatenispora rupis</name>
    <dbReference type="NCBI Taxonomy" id="519421"/>
    <lineage>
        <taxon>Bacteria</taxon>
        <taxon>Bacillati</taxon>
        <taxon>Actinomycetota</taxon>
        <taxon>Actinomycetes</taxon>
        <taxon>Micromonosporales</taxon>
        <taxon>Micromonosporaceae</taxon>
        <taxon>Actinocatenispora</taxon>
    </lineage>
</organism>
<feature type="compositionally biased region" description="Pro residues" evidence="5">
    <location>
        <begin position="1"/>
        <end position="20"/>
    </location>
</feature>
<evidence type="ECO:0008006" key="9">
    <source>
        <dbReference type="Google" id="ProtNLM"/>
    </source>
</evidence>
<keyword evidence="2 6" id="KW-0812">Transmembrane</keyword>
<evidence type="ECO:0000256" key="1">
    <source>
        <dbReference type="ARBA" id="ARBA00004141"/>
    </source>
</evidence>
<dbReference type="EMBL" id="BOMB01000010">
    <property type="protein sequence ID" value="GID10975.1"/>
    <property type="molecule type" value="Genomic_DNA"/>
</dbReference>
<keyword evidence="4 6" id="KW-0472">Membrane</keyword>
<feature type="transmembrane region" description="Helical" evidence="6">
    <location>
        <begin position="114"/>
        <end position="136"/>
    </location>
</feature>
<accession>A0A8J3J2M7</accession>
<dbReference type="InterPro" id="IPR019109">
    <property type="entry name" value="MamF_MmsF"/>
</dbReference>
<keyword evidence="3 6" id="KW-1133">Transmembrane helix</keyword>